<feature type="compositionally biased region" description="Polar residues" evidence="1">
    <location>
        <begin position="48"/>
        <end position="58"/>
    </location>
</feature>
<dbReference type="OrthoDB" id="1903947at2759"/>
<evidence type="ECO:0000313" key="4">
    <source>
        <dbReference type="Proteomes" id="UP000327157"/>
    </source>
</evidence>
<reference evidence="3 4" key="3">
    <citation type="submission" date="2019-11" db="EMBL/GenBank/DDBJ databases">
        <title>A de novo genome assembly of a pear dwarfing rootstock.</title>
        <authorList>
            <person name="Wang F."/>
            <person name="Wang J."/>
            <person name="Li S."/>
            <person name="Zhang Y."/>
            <person name="Fang M."/>
            <person name="Ma L."/>
            <person name="Zhao Y."/>
            <person name="Jiang S."/>
        </authorList>
    </citation>
    <scope>NUCLEOTIDE SEQUENCE [LARGE SCALE GENOMIC DNA]</scope>
    <source>
        <strain evidence="3">S2</strain>
        <tissue evidence="3">Leaf</tissue>
    </source>
</reference>
<feature type="region of interest" description="Disordered" evidence="1">
    <location>
        <begin position="36"/>
        <end position="58"/>
    </location>
</feature>
<dbReference type="PANTHER" id="PTHR33159">
    <property type="entry name" value="RPM1-INTERACTING PROTEIN 4 (RIN4) FAMILY PROTEIN"/>
    <property type="match status" value="1"/>
</dbReference>
<dbReference type="InterPro" id="IPR040387">
    <property type="entry name" value="RIN4/NOI4"/>
</dbReference>
<dbReference type="EMBL" id="SMOL01000487">
    <property type="protein sequence ID" value="KAB2610124.1"/>
    <property type="molecule type" value="Genomic_DNA"/>
</dbReference>
<evidence type="ECO:0000256" key="1">
    <source>
        <dbReference type="SAM" id="MobiDB-lite"/>
    </source>
</evidence>
<accession>A0A5N5GH65</accession>
<comment type="caution">
    <text evidence="3">The sequence shown here is derived from an EMBL/GenBank/DDBJ whole genome shotgun (WGS) entry which is preliminary data.</text>
</comment>
<protein>
    <recommendedName>
        <fullName evidence="2">RIN4 pathogenic type III effector avirulence factor Avr cleavage site domain-containing protein</fullName>
    </recommendedName>
</protein>
<sequence>MQQETGRPLPKFGEWDVNNPASAEGFTMIFTRARDQKMTNGPADNGTPAPSSTKSINNQYPQEVINLTTLFNLNMLNYTLVYEGPSAENCSNQLV</sequence>
<dbReference type="PANTHER" id="PTHR33159:SF47">
    <property type="entry name" value="RIN4 PATHOGENIC TYPE III EFFECTOR AVIRULENCE FACTOR AVR CLEAVAGE SITE DOMAIN-CONTAINING PROTEIN"/>
    <property type="match status" value="1"/>
</dbReference>
<organism evidence="3 4">
    <name type="scientific">Pyrus ussuriensis x Pyrus communis</name>
    <dbReference type="NCBI Taxonomy" id="2448454"/>
    <lineage>
        <taxon>Eukaryota</taxon>
        <taxon>Viridiplantae</taxon>
        <taxon>Streptophyta</taxon>
        <taxon>Embryophyta</taxon>
        <taxon>Tracheophyta</taxon>
        <taxon>Spermatophyta</taxon>
        <taxon>Magnoliopsida</taxon>
        <taxon>eudicotyledons</taxon>
        <taxon>Gunneridae</taxon>
        <taxon>Pentapetalae</taxon>
        <taxon>rosids</taxon>
        <taxon>fabids</taxon>
        <taxon>Rosales</taxon>
        <taxon>Rosaceae</taxon>
        <taxon>Amygdaloideae</taxon>
        <taxon>Maleae</taxon>
        <taxon>Pyrus</taxon>
    </lineage>
</organism>
<dbReference type="AlphaFoldDB" id="A0A5N5GH65"/>
<dbReference type="GO" id="GO:0005886">
    <property type="term" value="C:plasma membrane"/>
    <property type="evidence" value="ECO:0007669"/>
    <property type="project" value="TreeGrafter"/>
</dbReference>
<feature type="domain" description="RIN4 pathogenic type III effector avirulence factor Avr cleavage site" evidence="2">
    <location>
        <begin position="6"/>
        <end position="38"/>
    </location>
</feature>
<evidence type="ECO:0000259" key="2">
    <source>
        <dbReference type="Pfam" id="PF05627"/>
    </source>
</evidence>
<name>A0A5N5GH65_9ROSA</name>
<keyword evidence="4" id="KW-1185">Reference proteome</keyword>
<proteinExistence type="predicted"/>
<gene>
    <name evidence="3" type="ORF">D8674_018156</name>
</gene>
<dbReference type="Pfam" id="PF05627">
    <property type="entry name" value="AvrRpt-cleavage"/>
    <property type="match status" value="1"/>
</dbReference>
<reference evidence="3 4" key="1">
    <citation type="submission" date="2019-09" db="EMBL/GenBank/DDBJ databases">
        <authorList>
            <person name="Ou C."/>
        </authorList>
    </citation>
    <scope>NUCLEOTIDE SEQUENCE [LARGE SCALE GENOMIC DNA]</scope>
    <source>
        <strain evidence="3">S2</strain>
        <tissue evidence="3">Leaf</tissue>
    </source>
</reference>
<evidence type="ECO:0000313" key="3">
    <source>
        <dbReference type="EMBL" id="KAB2610124.1"/>
    </source>
</evidence>
<dbReference type="Proteomes" id="UP000327157">
    <property type="component" value="Chromosome 17"/>
</dbReference>
<reference evidence="4" key="2">
    <citation type="submission" date="2019-10" db="EMBL/GenBank/DDBJ databases">
        <title>A de novo genome assembly of a pear dwarfing rootstock.</title>
        <authorList>
            <person name="Wang F."/>
            <person name="Wang J."/>
            <person name="Li S."/>
            <person name="Zhang Y."/>
            <person name="Fang M."/>
            <person name="Ma L."/>
            <person name="Zhao Y."/>
            <person name="Jiang S."/>
        </authorList>
    </citation>
    <scope>NUCLEOTIDE SEQUENCE [LARGE SCALE GENOMIC DNA]</scope>
</reference>
<dbReference type="InterPro" id="IPR008700">
    <property type="entry name" value="TypeIII_avirulence_cleave"/>
</dbReference>